<dbReference type="GO" id="GO:0003700">
    <property type="term" value="F:DNA-binding transcription factor activity"/>
    <property type="evidence" value="ECO:0007669"/>
    <property type="project" value="InterPro"/>
</dbReference>
<dbReference type="RefSeq" id="WP_144069660.1">
    <property type="nucleotide sequence ID" value="NZ_CP041636.1"/>
</dbReference>
<accession>A0A516H4I8</accession>
<dbReference type="PRINTS" id="PR00598">
    <property type="entry name" value="HTHMARR"/>
</dbReference>
<gene>
    <name evidence="5" type="ORF">FNB15_15950</name>
</gene>
<dbReference type="PANTHER" id="PTHR42756">
    <property type="entry name" value="TRANSCRIPTIONAL REGULATOR, MARR"/>
    <property type="match status" value="1"/>
</dbReference>
<dbReference type="CDD" id="cd00090">
    <property type="entry name" value="HTH_ARSR"/>
    <property type="match status" value="1"/>
</dbReference>
<dbReference type="PANTHER" id="PTHR42756:SF1">
    <property type="entry name" value="TRANSCRIPTIONAL REPRESSOR OF EMRAB OPERON"/>
    <property type="match status" value="1"/>
</dbReference>
<dbReference type="InterPro" id="IPR000835">
    <property type="entry name" value="HTH_MarR-typ"/>
</dbReference>
<dbReference type="AlphaFoldDB" id="A0A516H4I8"/>
<keyword evidence="2" id="KW-0238">DNA-binding</keyword>
<dbReference type="InterPro" id="IPR036390">
    <property type="entry name" value="WH_DNA-bd_sf"/>
</dbReference>
<evidence type="ECO:0000313" key="6">
    <source>
        <dbReference type="Proteomes" id="UP000317496"/>
    </source>
</evidence>
<protein>
    <submittedName>
        <fullName evidence="5">MarR family transcriptional regulator</fullName>
    </submittedName>
</protein>
<dbReference type="Pfam" id="PF01047">
    <property type="entry name" value="MarR"/>
    <property type="match status" value="1"/>
</dbReference>
<dbReference type="KEGG" id="fer:FNB15_15950"/>
<evidence type="ECO:0000256" key="2">
    <source>
        <dbReference type="ARBA" id="ARBA00023125"/>
    </source>
</evidence>
<reference evidence="5 6" key="1">
    <citation type="submission" date="2019-07" db="EMBL/GenBank/DDBJ databases">
        <title>Genome sequencing for Ferrovibrio sp. K5.</title>
        <authorList>
            <person name="Park S.-J."/>
        </authorList>
    </citation>
    <scope>NUCLEOTIDE SEQUENCE [LARGE SCALE GENOMIC DNA]</scope>
    <source>
        <strain evidence="5 6">K5</strain>
    </source>
</reference>
<proteinExistence type="predicted"/>
<dbReference type="EMBL" id="CP041636">
    <property type="protein sequence ID" value="QDO98679.1"/>
    <property type="molecule type" value="Genomic_DNA"/>
</dbReference>
<name>A0A516H4I8_9PROT</name>
<keyword evidence="3" id="KW-0804">Transcription</keyword>
<dbReference type="Proteomes" id="UP000317496">
    <property type="component" value="Chromosome"/>
</dbReference>
<organism evidence="5 6">
    <name type="scientific">Ferrovibrio terrae</name>
    <dbReference type="NCBI Taxonomy" id="2594003"/>
    <lineage>
        <taxon>Bacteria</taxon>
        <taxon>Pseudomonadati</taxon>
        <taxon>Pseudomonadota</taxon>
        <taxon>Alphaproteobacteria</taxon>
        <taxon>Rhodospirillales</taxon>
        <taxon>Rhodospirillaceae</taxon>
        <taxon>Ferrovibrio</taxon>
    </lineage>
</organism>
<keyword evidence="1" id="KW-0805">Transcription regulation</keyword>
<dbReference type="InterPro" id="IPR011991">
    <property type="entry name" value="ArsR-like_HTH"/>
</dbReference>
<evidence type="ECO:0000256" key="1">
    <source>
        <dbReference type="ARBA" id="ARBA00023015"/>
    </source>
</evidence>
<evidence type="ECO:0000256" key="3">
    <source>
        <dbReference type="ARBA" id="ARBA00023163"/>
    </source>
</evidence>
<keyword evidence="6" id="KW-1185">Reference proteome</keyword>
<dbReference type="SMART" id="SM00347">
    <property type="entry name" value="HTH_MARR"/>
    <property type="match status" value="1"/>
</dbReference>
<dbReference type="InterPro" id="IPR036388">
    <property type="entry name" value="WH-like_DNA-bd_sf"/>
</dbReference>
<dbReference type="OrthoDB" id="8228089at2"/>
<dbReference type="SUPFAM" id="SSF46785">
    <property type="entry name" value="Winged helix' DNA-binding domain"/>
    <property type="match status" value="1"/>
</dbReference>
<dbReference type="Gene3D" id="1.10.10.10">
    <property type="entry name" value="Winged helix-like DNA-binding domain superfamily/Winged helix DNA-binding domain"/>
    <property type="match status" value="1"/>
</dbReference>
<sequence length="176" mass="19176">MRGKKEQSGETVAPVRKEAKVRRLDRGPLPGLYGYNLRIAQVAVFDNFIKVVGTGLAGRMGGLTPGRFSLLVLLRANPGINQTDLSRGVGVDKSTLTPALDQLEKKGLILRQRTAADRRTYSLSLSPAGEQLLTELMVKVEQHERNIVAGLTTSERVTLNRLLKKMARSLGSEALG</sequence>
<evidence type="ECO:0000313" key="5">
    <source>
        <dbReference type="EMBL" id="QDO98679.1"/>
    </source>
</evidence>
<evidence type="ECO:0000259" key="4">
    <source>
        <dbReference type="PROSITE" id="PS50995"/>
    </source>
</evidence>
<dbReference type="GO" id="GO:0003677">
    <property type="term" value="F:DNA binding"/>
    <property type="evidence" value="ECO:0007669"/>
    <property type="project" value="UniProtKB-KW"/>
</dbReference>
<dbReference type="PROSITE" id="PS50995">
    <property type="entry name" value="HTH_MARR_2"/>
    <property type="match status" value="1"/>
</dbReference>
<feature type="domain" description="HTH marR-type" evidence="4">
    <location>
        <begin position="29"/>
        <end position="168"/>
    </location>
</feature>